<keyword evidence="1" id="KW-0472">Membrane</keyword>
<proteinExistence type="predicted"/>
<feature type="transmembrane region" description="Helical" evidence="1">
    <location>
        <begin position="12"/>
        <end position="32"/>
    </location>
</feature>
<feature type="non-terminal residue" evidence="2">
    <location>
        <position position="1"/>
    </location>
</feature>
<accession>A0A382C6Y3</accession>
<keyword evidence="1" id="KW-1133">Transmembrane helix</keyword>
<feature type="non-terminal residue" evidence="2">
    <location>
        <position position="199"/>
    </location>
</feature>
<reference evidence="2" key="1">
    <citation type="submission" date="2018-05" db="EMBL/GenBank/DDBJ databases">
        <authorList>
            <person name="Lanie J.A."/>
            <person name="Ng W.-L."/>
            <person name="Kazmierczak K.M."/>
            <person name="Andrzejewski T.M."/>
            <person name="Davidsen T.M."/>
            <person name="Wayne K.J."/>
            <person name="Tettelin H."/>
            <person name="Glass J.I."/>
            <person name="Rusch D."/>
            <person name="Podicherti R."/>
            <person name="Tsui H.-C.T."/>
            <person name="Winkler M.E."/>
        </authorList>
    </citation>
    <scope>NUCLEOTIDE SEQUENCE</scope>
</reference>
<dbReference type="EMBL" id="UINC01033025">
    <property type="protein sequence ID" value="SVB21639.1"/>
    <property type="molecule type" value="Genomic_DNA"/>
</dbReference>
<gene>
    <name evidence="2" type="ORF">METZ01_LOCUS174493</name>
</gene>
<protein>
    <submittedName>
        <fullName evidence="2">Uncharacterized protein</fullName>
    </submittedName>
</protein>
<dbReference type="AlphaFoldDB" id="A0A382C6Y3"/>
<evidence type="ECO:0000313" key="2">
    <source>
        <dbReference type="EMBL" id="SVB21639.1"/>
    </source>
</evidence>
<keyword evidence="1" id="KW-0812">Transmembrane</keyword>
<organism evidence="2">
    <name type="scientific">marine metagenome</name>
    <dbReference type="NCBI Taxonomy" id="408172"/>
    <lineage>
        <taxon>unclassified sequences</taxon>
        <taxon>metagenomes</taxon>
        <taxon>ecological metagenomes</taxon>
    </lineage>
</organism>
<sequence length="199" mass="23514">MTFTNKFKDLKKFYTIFITIILFLNTALISSLHANSFKISEIEVSQDFNLDFNKKKVFDEAFKAAYAQLISTIITSKDKKKIEKINLSTIKSLIDSFNVSDEKFLENKYYATINVNFNKKNAYNYFASQNIFPSIPKKLDLLVLPILINRNQDEIIYFGENPIYKNWNNFNEKYHLLNYILPTEDIEDRQIFKNKIELI</sequence>
<evidence type="ECO:0000256" key="1">
    <source>
        <dbReference type="SAM" id="Phobius"/>
    </source>
</evidence>
<name>A0A382C6Y3_9ZZZZ</name>